<dbReference type="OrthoDB" id="5675747at2759"/>
<comment type="caution">
    <text evidence="1">The sequence shown here is derived from an EMBL/GenBank/DDBJ whole genome shotgun (WGS) entry which is preliminary data.</text>
</comment>
<protein>
    <submittedName>
        <fullName evidence="1">Uncharacterized protein</fullName>
    </submittedName>
</protein>
<evidence type="ECO:0000313" key="2">
    <source>
        <dbReference type="Proteomes" id="UP001140172"/>
    </source>
</evidence>
<name>A0A9W8HS66_9FUNG</name>
<proteinExistence type="predicted"/>
<accession>A0A9W8HS66</accession>
<organism evidence="1 2">
    <name type="scientific">Coemansia interrupta</name>
    <dbReference type="NCBI Taxonomy" id="1126814"/>
    <lineage>
        <taxon>Eukaryota</taxon>
        <taxon>Fungi</taxon>
        <taxon>Fungi incertae sedis</taxon>
        <taxon>Zoopagomycota</taxon>
        <taxon>Kickxellomycotina</taxon>
        <taxon>Kickxellomycetes</taxon>
        <taxon>Kickxellales</taxon>
        <taxon>Kickxellaceae</taxon>
        <taxon>Coemansia</taxon>
    </lineage>
</organism>
<dbReference type="AlphaFoldDB" id="A0A9W8HS66"/>
<keyword evidence="2" id="KW-1185">Reference proteome</keyword>
<reference evidence="1" key="1">
    <citation type="submission" date="2022-07" db="EMBL/GenBank/DDBJ databases">
        <title>Phylogenomic reconstructions and comparative analyses of Kickxellomycotina fungi.</title>
        <authorList>
            <person name="Reynolds N.K."/>
            <person name="Stajich J.E."/>
            <person name="Barry K."/>
            <person name="Grigoriev I.V."/>
            <person name="Crous P."/>
            <person name="Smith M.E."/>
        </authorList>
    </citation>
    <scope>NUCLEOTIDE SEQUENCE</scope>
    <source>
        <strain evidence="1">BCRC 34489</strain>
    </source>
</reference>
<sequence>MSNQDTGMFPIMFHSGQLDDNPRTFHFHYTEHSVVEDVMKACTYVTNMDMSDYVLYAEYPIIPRCIPALFEENFKQYTRMPASSRNSNFVRLLYRALALSAQHPENKKTALYLDGGSMTRLIRINIVHRDFV</sequence>
<gene>
    <name evidence="1" type="ORF">GGI15_000417</name>
</gene>
<dbReference type="Proteomes" id="UP001140172">
    <property type="component" value="Unassembled WGS sequence"/>
</dbReference>
<evidence type="ECO:0000313" key="1">
    <source>
        <dbReference type="EMBL" id="KAJ2787785.1"/>
    </source>
</evidence>
<dbReference type="EMBL" id="JANBUM010000012">
    <property type="protein sequence ID" value="KAJ2787785.1"/>
    <property type="molecule type" value="Genomic_DNA"/>
</dbReference>